<dbReference type="InterPro" id="IPR013005">
    <property type="entry name" value="Ribosomal_uL4-like"/>
</dbReference>
<dbReference type="PANTHER" id="PTHR10746">
    <property type="entry name" value="50S RIBOSOMAL PROTEIN L4"/>
    <property type="match status" value="1"/>
</dbReference>
<dbReference type="OrthoDB" id="275876at2759"/>
<comment type="caution">
    <text evidence="6">The sequence shown here is derived from an EMBL/GenBank/DDBJ whole genome shotgun (WGS) entry which is preliminary data.</text>
</comment>
<dbReference type="Pfam" id="PF00573">
    <property type="entry name" value="Ribosomal_L4"/>
    <property type="match status" value="1"/>
</dbReference>
<dbReference type="InterPro" id="IPR002136">
    <property type="entry name" value="Ribosomal_uL4"/>
</dbReference>
<organism evidence="6 7">
    <name type="scientific">Thelohanellus kitauei</name>
    <name type="common">Myxosporean</name>
    <dbReference type="NCBI Taxonomy" id="669202"/>
    <lineage>
        <taxon>Eukaryota</taxon>
        <taxon>Metazoa</taxon>
        <taxon>Cnidaria</taxon>
        <taxon>Myxozoa</taxon>
        <taxon>Myxosporea</taxon>
        <taxon>Bivalvulida</taxon>
        <taxon>Platysporina</taxon>
        <taxon>Myxobolidae</taxon>
        <taxon>Thelohanellus</taxon>
    </lineage>
</organism>
<proteinExistence type="inferred from homology"/>
<dbReference type="GO" id="GO:1990904">
    <property type="term" value="C:ribonucleoprotein complex"/>
    <property type="evidence" value="ECO:0007669"/>
    <property type="project" value="UniProtKB-KW"/>
</dbReference>
<dbReference type="PANTHER" id="PTHR10746:SF6">
    <property type="entry name" value="LARGE RIBOSOMAL SUBUNIT PROTEIN UL4M"/>
    <property type="match status" value="1"/>
</dbReference>
<dbReference type="GO" id="GO:0005840">
    <property type="term" value="C:ribosome"/>
    <property type="evidence" value="ECO:0007669"/>
    <property type="project" value="UniProtKB-KW"/>
</dbReference>
<evidence type="ECO:0000313" key="6">
    <source>
        <dbReference type="EMBL" id="KII62845.1"/>
    </source>
</evidence>
<protein>
    <recommendedName>
        <fullName evidence="4">Large ribosomal subunit protein uL4m</fullName>
    </recommendedName>
</protein>
<keyword evidence="3" id="KW-0687">Ribonucleoprotein</keyword>
<accession>A0A0C2M735</accession>
<dbReference type="Proteomes" id="UP000031668">
    <property type="component" value="Unassembled WGS sequence"/>
</dbReference>
<keyword evidence="2 6" id="KW-0689">Ribosomal protein</keyword>
<dbReference type="EMBL" id="JWZT01004866">
    <property type="protein sequence ID" value="KII62845.1"/>
    <property type="molecule type" value="Genomic_DNA"/>
</dbReference>
<evidence type="ECO:0000256" key="5">
    <source>
        <dbReference type="SAM" id="MobiDB-lite"/>
    </source>
</evidence>
<comment type="similarity">
    <text evidence="1">Belongs to the universal ribosomal protein uL4 family.</text>
</comment>
<evidence type="ECO:0000256" key="2">
    <source>
        <dbReference type="ARBA" id="ARBA00022980"/>
    </source>
</evidence>
<dbReference type="InterPro" id="IPR023574">
    <property type="entry name" value="Ribosomal_uL4_dom_sf"/>
</dbReference>
<name>A0A0C2M735_THEKT</name>
<sequence length="198" mass="22504">MRDINIMLLKSCHRILLSCKKRTNIYFCAYQSSGSEDSAENASTEPQSSRPGPFQIPISSFREHDLIETGKYFDADPFIFDTKPRVGVLHDIYVWERACARKGNACVRTRGETWYSGKKLRPQVGMGRARIGDRGASHLKWGGKAHGPKPTDYGYNLPKKIVRLGLRMCMTQKHSEKNIVLLNDMDDCHEVISHLIGY</sequence>
<evidence type="ECO:0000256" key="1">
    <source>
        <dbReference type="ARBA" id="ARBA00010528"/>
    </source>
</evidence>
<dbReference type="AlphaFoldDB" id="A0A0C2M735"/>
<feature type="compositionally biased region" description="Polar residues" evidence="5">
    <location>
        <begin position="35"/>
        <end position="50"/>
    </location>
</feature>
<feature type="region of interest" description="Disordered" evidence="5">
    <location>
        <begin position="35"/>
        <end position="55"/>
    </location>
</feature>
<dbReference type="SUPFAM" id="SSF52166">
    <property type="entry name" value="Ribosomal protein L4"/>
    <property type="match status" value="1"/>
</dbReference>
<evidence type="ECO:0000313" key="7">
    <source>
        <dbReference type="Proteomes" id="UP000031668"/>
    </source>
</evidence>
<reference evidence="6 7" key="1">
    <citation type="journal article" date="2014" name="Genome Biol. Evol.">
        <title>The genome of the myxosporean Thelohanellus kitauei shows adaptations to nutrient acquisition within its fish host.</title>
        <authorList>
            <person name="Yang Y."/>
            <person name="Xiong J."/>
            <person name="Zhou Z."/>
            <person name="Huo F."/>
            <person name="Miao W."/>
            <person name="Ran C."/>
            <person name="Liu Y."/>
            <person name="Zhang J."/>
            <person name="Feng J."/>
            <person name="Wang M."/>
            <person name="Wang M."/>
            <person name="Wang L."/>
            <person name="Yao B."/>
        </authorList>
    </citation>
    <scope>NUCLEOTIDE SEQUENCE [LARGE SCALE GENOMIC DNA]</scope>
    <source>
        <strain evidence="6">Wuqing</strain>
    </source>
</reference>
<dbReference type="GO" id="GO:0003735">
    <property type="term" value="F:structural constituent of ribosome"/>
    <property type="evidence" value="ECO:0007669"/>
    <property type="project" value="InterPro"/>
</dbReference>
<evidence type="ECO:0000256" key="3">
    <source>
        <dbReference type="ARBA" id="ARBA00023274"/>
    </source>
</evidence>
<evidence type="ECO:0000256" key="4">
    <source>
        <dbReference type="ARBA" id="ARBA00040565"/>
    </source>
</evidence>
<dbReference type="Gene3D" id="3.40.1370.10">
    <property type="match status" value="1"/>
</dbReference>
<gene>
    <name evidence="6" type="ORF">RF11_00961</name>
</gene>
<keyword evidence="7" id="KW-1185">Reference proteome</keyword>
<dbReference type="GO" id="GO:0006412">
    <property type="term" value="P:translation"/>
    <property type="evidence" value="ECO:0007669"/>
    <property type="project" value="InterPro"/>
</dbReference>